<evidence type="ECO:0000259" key="1">
    <source>
        <dbReference type="Pfam" id="PF01191"/>
    </source>
</evidence>
<proteinExistence type="predicted"/>
<dbReference type="GO" id="GO:0003677">
    <property type="term" value="F:DNA binding"/>
    <property type="evidence" value="ECO:0007669"/>
    <property type="project" value="InterPro"/>
</dbReference>
<dbReference type="Gene3D" id="3.90.940.20">
    <property type="entry name" value="RPB5-like RNA polymerase subunit"/>
    <property type="match status" value="1"/>
</dbReference>
<dbReference type="InterPro" id="IPR000783">
    <property type="entry name" value="RNA_pol_subH/Rpb5_C"/>
</dbReference>
<organism evidence="2">
    <name type="scientific">uncultured organism MedDCM-OCT-S04-C1</name>
    <dbReference type="NCBI Taxonomy" id="743604"/>
    <lineage>
        <taxon>unclassified sequences</taxon>
        <taxon>environmental samples</taxon>
    </lineage>
</organism>
<evidence type="ECO:0000313" key="2">
    <source>
        <dbReference type="EMBL" id="ADD95956.1"/>
    </source>
</evidence>
<feature type="domain" description="RNA polymerase subunit H/Rpb5 C-terminal" evidence="1">
    <location>
        <begin position="95"/>
        <end position="202"/>
    </location>
</feature>
<dbReference type="GO" id="GO:0006351">
    <property type="term" value="P:DNA-templated transcription"/>
    <property type="evidence" value="ECO:0007669"/>
    <property type="project" value="InterPro"/>
</dbReference>
<dbReference type="EMBL" id="GU943111">
    <property type="protein sequence ID" value="ADD95956.1"/>
    <property type="molecule type" value="Genomic_DNA"/>
</dbReference>
<protein>
    <recommendedName>
        <fullName evidence="1">RNA polymerase subunit H/Rpb5 C-terminal domain-containing protein</fullName>
    </recommendedName>
</protein>
<accession>D6PJQ5</accession>
<dbReference type="AlphaFoldDB" id="D6PJQ5"/>
<name>D6PJQ5_9ZZZZ</name>
<reference evidence="2" key="1">
    <citation type="journal article" date="2010" name="ISME J.">
        <title>Metagenome of the Mediterranean deep chlorophyll maximum studied by direct and fosmid library 454 pyrosequencing.</title>
        <authorList>
            <person name="Ghai R."/>
            <person name="Martin-Cuadrado A.B."/>
            <person name="Molto A.G."/>
            <person name="Heredia I.G."/>
            <person name="Cabrera R."/>
            <person name="Martin J."/>
            <person name="Verdu M."/>
            <person name="Deschamps P."/>
            <person name="Moreira D."/>
            <person name="Lopez-Garcia P."/>
            <person name="Mira A."/>
            <person name="Rodriguez-Valera F."/>
        </authorList>
    </citation>
    <scope>NUCLEOTIDE SEQUENCE</scope>
</reference>
<dbReference type="Pfam" id="PF01191">
    <property type="entry name" value="RNA_pol_Rpb5_C"/>
    <property type="match status" value="1"/>
</dbReference>
<dbReference type="SUPFAM" id="SSF55287">
    <property type="entry name" value="RPB5-like RNA polymerase subunit"/>
    <property type="match status" value="1"/>
</dbReference>
<dbReference type="InterPro" id="IPR035913">
    <property type="entry name" value="RPB5-like_sf"/>
</dbReference>
<dbReference type="GO" id="GO:0003899">
    <property type="term" value="F:DNA-directed RNA polymerase activity"/>
    <property type="evidence" value="ECO:0007669"/>
    <property type="project" value="InterPro"/>
</dbReference>
<sequence>MVVKSATKKRLMEMGIAEEYAHKLATDRNMTDIKAMTADEIASCLGVSKDDEIFTGAMNALAELGNRRQKRRSRKITISKKALDDDDMDLAGTKFNVLNHILVPHQELVPVEDEESALEPWGLLAIDEETGEPRLAKELLPKVLITDPVVQVIKETVEREREANSEGDEEHVPLPAGWISDRVIKVIRKSPSAGVSVAYRLIVEGS</sequence>